<accession>A0A9X3ND56</accession>
<reference evidence="2" key="1">
    <citation type="submission" date="2022-10" db="EMBL/GenBank/DDBJ databases">
        <title>The WGS of Solirubrobacter phytolaccae KCTC 29190.</title>
        <authorList>
            <person name="Jiang Z."/>
        </authorList>
    </citation>
    <scope>NUCLEOTIDE SEQUENCE</scope>
    <source>
        <strain evidence="2">KCTC 29190</strain>
    </source>
</reference>
<evidence type="ECO:0008006" key="4">
    <source>
        <dbReference type="Google" id="ProtNLM"/>
    </source>
</evidence>
<dbReference type="RefSeq" id="WP_270028283.1">
    <property type="nucleotide sequence ID" value="NZ_JAPDDP010000062.1"/>
</dbReference>
<organism evidence="2 3">
    <name type="scientific">Solirubrobacter phytolaccae</name>
    <dbReference type="NCBI Taxonomy" id="1404360"/>
    <lineage>
        <taxon>Bacteria</taxon>
        <taxon>Bacillati</taxon>
        <taxon>Actinomycetota</taxon>
        <taxon>Thermoleophilia</taxon>
        <taxon>Solirubrobacterales</taxon>
        <taxon>Solirubrobacteraceae</taxon>
        <taxon>Solirubrobacter</taxon>
    </lineage>
</organism>
<dbReference type="EMBL" id="JAPDDP010000062">
    <property type="protein sequence ID" value="MDA0183869.1"/>
    <property type="molecule type" value="Genomic_DNA"/>
</dbReference>
<dbReference type="Proteomes" id="UP001147653">
    <property type="component" value="Unassembled WGS sequence"/>
</dbReference>
<evidence type="ECO:0000313" key="3">
    <source>
        <dbReference type="Proteomes" id="UP001147653"/>
    </source>
</evidence>
<keyword evidence="3" id="KW-1185">Reference proteome</keyword>
<proteinExistence type="predicted"/>
<gene>
    <name evidence="2" type="ORF">OJ997_26420</name>
</gene>
<protein>
    <recommendedName>
        <fullName evidence="4">Flagellar protein FliT</fullName>
    </recommendedName>
</protein>
<evidence type="ECO:0000313" key="2">
    <source>
        <dbReference type="EMBL" id="MDA0183869.1"/>
    </source>
</evidence>
<feature type="region of interest" description="Disordered" evidence="1">
    <location>
        <begin position="88"/>
        <end position="109"/>
    </location>
</feature>
<name>A0A9X3ND56_9ACTN</name>
<comment type="caution">
    <text evidence="2">The sequence shown here is derived from an EMBL/GenBank/DDBJ whole genome shotgun (WGS) entry which is preliminary data.</text>
</comment>
<evidence type="ECO:0000256" key="1">
    <source>
        <dbReference type="SAM" id="MobiDB-lite"/>
    </source>
</evidence>
<dbReference type="AlphaFoldDB" id="A0A9X3ND56"/>
<sequence length="109" mass="11918">MSVEAQPWADLVALAEHERDLVRDGRWDEVPAVAEQRLSAATALGNPPATARPHLERLVELQAEIHSGLSVGRAFTMQKLGGMNRKMTAFRGYAGPPPPQQHDLVNRSA</sequence>